<dbReference type="SUPFAM" id="SSF103473">
    <property type="entry name" value="MFS general substrate transporter"/>
    <property type="match status" value="1"/>
</dbReference>
<comment type="subcellular location">
    <subcellularLocation>
        <location evidence="1">Membrane</location>
        <topology evidence="1">Multi-pass membrane protein</topology>
    </subcellularLocation>
</comment>
<feature type="transmembrane region" description="Helical" evidence="7">
    <location>
        <begin position="414"/>
        <end position="436"/>
    </location>
</feature>
<evidence type="ECO:0000256" key="7">
    <source>
        <dbReference type="SAM" id="Phobius"/>
    </source>
</evidence>
<evidence type="ECO:0000259" key="8">
    <source>
        <dbReference type="PROSITE" id="PS50850"/>
    </source>
</evidence>
<evidence type="ECO:0000256" key="1">
    <source>
        <dbReference type="ARBA" id="ARBA00004141"/>
    </source>
</evidence>
<dbReference type="PROSITE" id="PS50850">
    <property type="entry name" value="MFS"/>
    <property type="match status" value="1"/>
</dbReference>
<feature type="transmembrane region" description="Helical" evidence="7">
    <location>
        <begin position="298"/>
        <end position="317"/>
    </location>
</feature>
<reference evidence="9 10" key="1">
    <citation type="submission" date="2017-04" db="EMBL/GenBank/DDBJ databases">
        <title>Draft genome sequence of Tuber borchii Vittad., a whitish edible truffle.</title>
        <authorList>
            <consortium name="DOE Joint Genome Institute"/>
            <person name="Murat C."/>
            <person name="Kuo A."/>
            <person name="Barry K.W."/>
            <person name="Clum A."/>
            <person name="Dockter R.B."/>
            <person name="Fauchery L."/>
            <person name="Iotti M."/>
            <person name="Kohler A."/>
            <person name="Labutti K."/>
            <person name="Lindquist E.A."/>
            <person name="Lipzen A."/>
            <person name="Ohm R.A."/>
            <person name="Wang M."/>
            <person name="Grigoriev I.V."/>
            <person name="Zambonelli A."/>
            <person name="Martin F.M."/>
        </authorList>
    </citation>
    <scope>NUCLEOTIDE SEQUENCE [LARGE SCALE GENOMIC DNA]</scope>
    <source>
        <strain evidence="9 10">Tbo3840</strain>
    </source>
</reference>
<dbReference type="Proteomes" id="UP000244722">
    <property type="component" value="Unassembled WGS sequence"/>
</dbReference>
<feature type="transmembrane region" description="Helical" evidence="7">
    <location>
        <begin position="53"/>
        <end position="75"/>
    </location>
</feature>
<feature type="transmembrane region" description="Helical" evidence="7">
    <location>
        <begin position="111"/>
        <end position="133"/>
    </location>
</feature>
<dbReference type="PANTHER" id="PTHR23504:SF15">
    <property type="entry name" value="MAJOR FACILITATOR SUPERFAMILY (MFS) PROFILE DOMAIN-CONTAINING PROTEIN"/>
    <property type="match status" value="1"/>
</dbReference>
<evidence type="ECO:0000256" key="4">
    <source>
        <dbReference type="ARBA" id="ARBA00022989"/>
    </source>
</evidence>
<dbReference type="AlphaFoldDB" id="A0A2T6ZT52"/>
<dbReference type="OrthoDB" id="10262656at2759"/>
<keyword evidence="2" id="KW-0813">Transport</keyword>
<dbReference type="GO" id="GO:0022857">
    <property type="term" value="F:transmembrane transporter activity"/>
    <property type="evidence" value="ECO:0007669"/>
    <property type="project" value="InterPro"/>
</dbReference>
<evidence type="ECO:0000313" key="10">
    <source>
        <dbReference type="Proteomes" id="UP000244722"/>
    </source>
</evidence>
<dbReference type="Pfam" id="PF07690">
    <property type="entry name" value="MFS_1"/>
    <property type="match status" value="1"/>
</dbReference>
<dbReference type="Gene3D" id="1.20.1250.20">
    <property type="entry name" value="MFS general substrate transporter like domains"/>
    <property type="match status" value="1"/>
</dbReference>
<feature type="transmembrane region" description="Helical" evidence="7">
    <location>
        <begin position="484"/>
        <end position="502"/>
    </location>
</feature>
<feature type="transmembrane region" description="Helical" evidence="7">
    <location>
        <begin position="145"/>
        <end position="167"/>
    </location>
</feature>
<evidence type="ECO:0000256" key="5">
    <source>
        <dbReference type="ARBA" id="ARBA00023136"/>
    </source>
</evidence>
<evidence type="ECO:0000256" key="3">
    <source>
        <dbReference type="ARBA" id="ARBA00022692"/>
    </source>
</evidence>
<comment type="caution">
    <text evidence="9">The sequence shown here is derived from an EMBL/GenBank/DDBJ whole genome shotgun (WGS) entry which is preliminary data.</text>
</comment>
<feature type="domain" description="Major facilitator superfamily (MFS) profile" evidence="8">
    <location>
        <begin position="15"/>
        <end position="507"/>
    </location>
</feature>
<feature type="transmembrane region" description="Helical" evidence="7">
    <location>
        <begin position="87"/>
        <end position="105"/>
    </location>
</feature>
<feature type="transmembrane region" description="Helical" evidence="7">
    <location>
        <begin position="16"/>
        <end position="38"/>
    </location>
</feature>
<evidence type="ECO:0000256" key="6">
    <source>
        <dbReference type="SAM" id="MobiDB-lite"/>
    </source>
</evidence>
<name>A0A2T6ZT52_TUBBO</name>
<dbReference type="InterPro" id="IPR036259">
    <property type="entry name" value="MFS_trans_sf"/>
</dbReference>
<dbReference type="PANTHER" id="PTHR23504">
    <property type="entry name" value="MAJOR FACILITATOR SUPERFAMILY DOMAIN-CONTAINING PROTEIN 10"/>
    <property type="match status" value="1"/>
</dbReference>
<feature type="transmembrane region" description="Helical" evidence="7">
    <location>
        <begin position="443"/>
        <end position="464"/>
    </location>
</feature>
<organism evidence="9 10">
    <name type="scientific">Tuber borchii</name>
    <name type="common">White truffle</name>
    <dbReference type="NCBI Taxonomy" id="42251"/>
    <lineage>
        <taxon>Eukaryota</taxon>
        <taxon>Fungi</taxon>
        <taxon>Dikarya</taxon>
        <taxon>Ascomycota</taxon>
        <taxon>Pezizomycotina</taxon>
        <taxon>Pezizomycetes</taxon>
        <taxon>Pezizales</taxon>
        <taxon>Tuberaceae</taxon>
        <taxon>Tuber</taxon>
    </lineage>
</organism>
<feature type="transmembrane region" description="Helical" evidence="7">
    <location>
        <begin position="383"/>
        <end position="402"/>
    </location>
</feature>
<evidence type="ECO:0000313" key="9">
    <source>
        <dbReference type="EMBL" id="PUU78672.1"/>
    </source>
</evidence>
<feature type="transmembrane region" description="Helical" evidence="7">
    <location>
        <begin position="353"/>
        <end position="376"/>
    </location>
</feature>
<dbReference type="GO" id="GO:0016020">
    <property type="term" value="C:membrane"/>
    <property type="evidence" value="ECO:0007669"/>
    <property type="project" value="UniProtKB-SubCell"/>
</dbReference>
<evidence type="ECO:0000256" key="2">
    <source>
        <dbReference type="ARBA" id="ARBA00022448"/>
    </source>
</evidence>
<accession>A0A2T6ZT52</accession>
<feature type="transmembrane region" description="Helical" evidence="7">
    <location>
        <begin position="187"/>
        <end position="211"/>
    </location>
</feature>
<keyword evidence="3 7" id="KW-0812">Transmembrane</keyword>
<dbReference type="EMBL" id="NESQ01000110">
    <property type="protein sequence ID" value="PUU78672.1"/>
    <property type="molecule type" value="Genomic_DNA"/>
</dbReference>
<dbReference type="CDD" id="cd17330">
    <property type="entry name" value="MFS_SLC46_TetA_like"/>
    <property type="match status" value="1"/>
</dbReference>
<sequence>MATTAPRKRGFPTHQLFVLSLCRICEPISFCSILPYIYYMTESFGIAKNENEIAIYAGMVTSAFAFAEFTTGMMWGRISDKFGRKPVLIMGLVGTMLSMLMFGFAKSFPMALIARAIGGGLNGNVGVIQTTVAELATEKEYQARAFAVMPFIWCLGSIIGPTLGGLLAEPVKRYPAVFHPGGVFEEYPYLLPSLVSASILVVGIIIGTLFLEETHQILREKPDIGVRAGRKIVGFFKRHSSSRGNIKGPKGYSSPHNQQEEGLLVSGGSEYSTFANAPTTNITEEEQVRKRPPTTKTFTTPVVLLIVSYGILAYHTMGAEQIFPVFLATPRSPEPPHHLFKFTGGFGLDTQSIGFILAVQGVASMIIQFFFFPLIVEHFGILSVYRFCMFLYPISYLIVPYIDFLPPSLSMAGVYAVLLVKIVFAVLSYPCNAILLTNAAPSLLVLGTINGIAASTASICRAFGPAITGVIYTQGLDLGMVGLAWWANAGVCVLGGIQCLWMEEGDFYSNHQTGEVVTDGETGRSVVARTTRFVAGEECNEHTMAHKVADEEDANSFTEEADMGGRERS</sequence>
<proteinExistence type="predicted"/>
<keyword evidence="10" id="KW-1185">Reference proteome</keyword>
<dbReference type="InterPro" id="IPR020846">
    <property type="entry name" value="MFS_dom"/>
</dbReference>
<keyword evidence="4 7" id="KW-1133">Transmembrane helix</keyword>
<keyword evidence="5 7" id="KW-0472">Membrane</keyword>
<feature type="region of interest" description="Disordered" evidence="6">
    <location>
        <begin position="240"/>
        <end position="259"/>
    </location>
</feature>
<protein>
    <submittedName>
        <fullName evidence="9">Major facilitator superfamily domain-containing protein</fullName>
    </submittedName>
</protein>
<gene>
    <name evidence="9" type="ORF">B9Z19DRAFT_981850</name>
</gene>
<dbReference type="InterPro" id="IPR011701">
    <property type="entry name" value="MFS"/>
</dbReference>